<protein>
    <recommendedName>
        <fullName evidence="4">Copper transport protein</fullName>
    </recommendedName>
</protein>
<keyword evidence="4" id="KW-0187">Copper transport</keyword>
<dbReference type="PANTHER" id="PTHR12483:SF30">
    <property type="entry name" value="COPPER TRANSPORT PROTEIN"/>
    <property type="match status" value="1"/>
</dbReference>
<feature type="transmembrane region" description="Helical" evidence="4">
    <location>
        <begin position="139"/>
        <end position="162"/>
    </location>
</feature>
<keyword evidence="4" id="KW-0186">Copper</keyword>
<evidence type="ECO:0000256" key="2">
    <source>
        <dbReference type="ARBA" id="ARBA00022989"/>
    </source>
</evidence>
<keyword evidence="6" id="KW-1185">Reference proteome</keyword>
<dbReference type="Proteomes" id="UP000277928">
    <property type="component" value="Unassembled WGS sequence"/>
</dbReference>
<evidence type="ECO:0000256" key="1">
    <source>
        <dbReference type="ARBA" id="ARBA00022692"/>
    </source>
</evidence>
<comment type="subcellular location">
    <subcellularLocation>
        <location evidence="4">Membrane</location>
        <topology evidence="4">Multi-pass membrane protein</topology>
    </subcellularLocation>
</comment>
<accession>A0A3P6RV82</accession>
<keyword evidence="4" id="KW-0813">Transport</keyword>
<keyword evidence="4" id="KW-0406">Ion transport</keyword>
<keyword evidence="3 4" id="KW-0472">Membrane</keyword>
<feature type="transmembrane region" description="Helical" evidence="4">
    <location>
        <begin position="51"/>
        <end position="78"/>
    </location>
</feature>
<dbReference type="STRING" id="42156.A0A3P6RV82"/>
<dbReference type="GO" id="GO:0005375">
    <property type="term" value="F:copper ion transmembrane transporter activity"/>
    <property type="evidence" value="ECO:0007669"/>
    <property type="project" value="UniProtKB-UniRule"/>
</dbReference>
<evidence type="ECO:0000256" key="3">
    <source>
        <dbReference type="ARBA" id="ARBA00023136"/>
    </source>
</evidence>
<dbReference type="AlphaFoldDB" id="A0A3P6RV82"/>
<comment type="similarity">
    <text evidence="4">Belongs to the copper transporter (Ctr) (TC 1.A.56) family. SLC31A subfamily.</text>
</comment>
<dbReference type="GO" id="GO:0016020">
    <property type="term" value="C:membrane"/>
    <property type="evidence" value="ECO:0007669"/>
    <property type="project" value="UniProtKB-SubCell"/>
</dbReference>
<name>A0A3P6RV82_LITSI</name>
<dbReference type="Pfam" id="PF04145">
    <property type="entry name" value="Ctr"/>
    <property type="match status" value="2"/>
</dbReference>
<proteinExistence type="inferred from homology"/>
<dbReference type="EMBL" id="UYRX01000002">
    <property type="protein sequence ID" value="VDK67392.1"/>
    <property type="molecule type" value="Genomic_DNA"/>
</dbReference>
<organism evidence="5 6">
    <name type="scientific">Litomosoides sigmodontis</name>
    <name type="common">Filarial nematode worm</name>
    <dbReference type="NCBI Taxonomy" id="42156"/>
    <lineage>
        <taxon>Eukaryota</taxon>
        <taxon>Metazoa</taxon>
        <taxon>Ecdysozoa</taxon>
        <taxon>Nematoda</taxon>
        <taxon>Chromadorea</taxon>
        <taxon>Rhabditida</taxon>
        <taxon>Spirurina</taxon>
        <taxon>Spiruromorpha</taxon>
        <taxon>Filarioidea</taxon>
        <taxon>Onchocercidae</taxon>
        <taxon>Litomosoides</taxon>
    </lineage>
</organism>
<dbReference type="OrthoDB" id="161814at2759"/>
<sequence length="179" mass="20085">MDHLDHSMNHTTNDAAISAAVMNHSGHIHHGHSFTSHMHSMSFHFGFHETILFSSWIVTSPAGIITTCSLTVLICFIMESIRWFRNTRPVYDVDLHTEQSSVATVKFTSRITVAMCVDAILHAIQLTLCYILMLLFMTFNVWICAATVLGEVFSRLIFFVLFGENRVMKGSRANVGCCG</sequence>
<keyword evidence="2 4" id="KW-1133">Transmembrane helix</keyword>
<reference evidence="5 6" key="1">
    <citation type="submission" date="2018-08" db="EMBL/GenBank/DDBJ databases">
        <authorList>
            <person name="Laetsch R D."/>
            <person name="Stevens L."/>
            <person name="Kumar S."/>
            <person name="Blaxter L. M."/>
        </authorList>
    </citation>
    <scope>NUCLEOTIDE SEQUENCE [LARGE SCALE GENOMIC DNA]</scope>
</reference>
<gene>
    <name evidence="5" type="ORF">NLS_LOCUS103</name>
</gene>
<keyword evidence="1 4" id="KW-0812">Transmembrane</keyword>
<evidence type="ECO:0000256" key="4">
    <source>
        <dbReference type="RuleBase" id="RU367022"/>
    </source>
</evidence>
<evidence type="ECO:0000313" key="6">
    <source>
        <dbReference type="Proteomes" id="UP000277928"/>
    </source>
</evidence>
<dbReference type="OMA" id="HAMSFHF"/>
<feature type="transmembrane region" description="Helical" evidence="4">
    <location>
        <begin position="111"/>
        <end position="133"/>
    </location>
</feature>
<dbReference type="PANTHER" id="PTHR12483">
    <property type="entry name" value="SOLUTE CARRIER FAMILY 31 COPPER TRANSPORTERS"/>
    <property type="match status" value="1"/>
</dbReference>
<evidence type="ECO:0000313" key="5">
    <source>
        <dbReference type="EMBL" id="VDK67392.1"/>
    </source>
</evidence>
<dbReference type="InterPro" id="IPR007274">
    <property type="entry name" value="Cop_transporter"/>
</dbReference>